<organism evidence="3 4">
    <name type="scientific">Sphingomonas anseongensis</name>
    <dbReference type="NCBI Taxonomy" id="2908207"/>
    <lineage>
        <taxon>Bacteria</taxon>
        <taxon>Pseudomonadati</taxon>
        <taxon>Pseudomonadota</taxon>
        <taxon>Alphaproteobacteria</taxon>
        <taxon>Sphingomonadales</taxon>
        <taxon>Sphingomonadaceae</taxon>
        <taxon>Sphingomonas</taxon>
    </lineage>
</organism>
<reference evidence="3" key="1">
    <citation type="submission" date="2022-05" db="EMBL/GenBank/DDBJ databases">
        <authorList>
            <person name="Jo J.-H."/>
            <person name="Im W.-T."/>
        </authorList>
    </citation>
    <scope>NUCLEOTIDE SEQUENCE</scope>
    <source>
        <strain evidence="3">RG327</strain>
    </source>
</reference>
<evidence type="ECO:0000313" key="3">
    <source>
        <dbReference type="EMBL" id="MCL6679354.1"/>
    </source>
</evidence>
<dbReference type="Pfam" id="PF03981">
    <property type="entry name" value="Ubiq_cyt_C_chap"/>
    <property type="match status" value="1"/>
</dbReference>
<feature type="domain" description="Ubiquinol-cytochrome c chaperone" evidence="2">
    <location>
        <begin position="37"/>
        <end position="169"/>
    </location>
</feature>
<sequence length="170" mass="18376">MLRYLFGGLTAQAKRGQALFDSVVAEARKPHWYVEGQVPDTIDGRFAVLATVCALAVARLERGSESGPSASAALTERFIEDMDGEHRELGLNDPGLGRRIRKLVGSLERRVDDWKAAAASELDWSETASASLYRSGDPVDSALAHSAAATAELWKRLTAASEDSLLKGEF</sequence>
<evidence type="ECO:0000259" key="2">
    <source>
        <dbReference type="Pfam" id="PF03981"/>
    </source>
</evidence>
<gene>
    <name evidence="3" type="ORF">LZ519_08535</name>
</gene>
<name>A0ABT0RGH0_9SPHN</name>
<proteinExistence type="inferred from homology"/>
<evidence type="ECO:0000313" key="4">
    <source>
        <dbReference type="Proteomes" id="UP001165343"/>
    </source>
</evidence>
<protein>
    <submittedName>
        <fullName evidence="3">Ubiquinol-cytochrome C chaperone</fullName>
    </submittedName>
</protein>
<comment type="caution">
    <text evidence="3">The sequence shown here is derived from an EMBL/GenBank/DDBJ whole genome shotgun (WGS) entry which is preliminary data.</text>
</comment>
<comment type="similarity">
    <text evidence="1">Belongs to the UPF0174 family.</text>
</comment>
<dbReference type="RefSeq" id="WP_249868255.1">
    <property type="nucleotide sequence ID" value="NZ_JAMGBC010000001.1"/>
</dbReference>
<evidence type="ECO:0000256" key="1">
    <source>
        <dbReference type="ARBA" id="ARBA00006436"/>
    </source>
</evidence>
<keyword evidence="4" id="KW-1185">Reference proteome</keyword>
<dbReference type="InterPro" id="IPR021150">
    <property type="entry name" value="Ubiq_cyt_c_chap"/>
</dbReference>
<dbReference type="Proteomes" id="UP001165343">
    <property type="component" value="Unassembled WGS sequence"/>
</dbReference>
<accession>A0ABT0RGH0</accession>
<dbReference type="EMBL" id="JAMGBC010000001">
    <property type="protein sequence ID" value="MCL6679354.1"/>
    <property type="molecule type" value="Genomic_DNA"/>
</dbReference>